<accession>A0A8T1TV29</accession>
<organism evidence="1 2">
    <name type="scientific">Phytophthora cactorum</name>
    <dbReference type="NCBI Taxonomy" id="29920"/>
    <lineage>
        <taxon>Eukaryota</taxon>
        <taxon>Sar</taxon>
        <taxon>Stramenopiles</taxon>
        <taxon>Oomycota</taxon>
        <taxon>Peronosporomycetes</taxon>
        <taxon>Peronosporales</taxon>
        <taxon>Peronosporaceae</taxon>
        <taxon>Phytophthora</taxon>
    </lineage>
</organism>
<reference evidence="1" key="1">
    <citation type="submission" date="2021-01" db="EMBL/GenBank/DDBJ databases">
        <title>Phytophthora aleatoria, a newly-described species from Pinus radiata is distinct from Phytophthora cactorum isolates based on comparative genomics.</title>
        <authorList>
            <person name="Mcdougal R."/>
            <person name="Panda P."/>
            <person name="Williams N."/>
            <person name="Studholme D.J."/>
        </authorList>
    </citation>
    <scope>NUCLEOTIDE SEQUENCE</scope>
    <source>
        <strain evidence="1">NZFS 3830</strain>
    </source>
</reference>
<name>A0A8T1TV29_9STRA</name>
<comment type="caution">
    <text evidence="1">The sequence shown here is derived from an EMBL/GenBank/DDBJ whole genome shotgun (WGS) entry which is preliminary data.</text>
</comment>
<dbReference type="Proteomes" id="UP000688947">
    <property type="component" value="Unassembled WGS sequence"/>
</dbReference>
<gene>
    <name evidence="1" type="ORF">JG687_00015899</name>
</gene>
<sequence>MAVRLMERWLNHRLPRHQIKFYMKLMQRGWLASWQTRTWTQRLTLEWPSKKQSRLLTRLLEMLFLVLTRPSQTFRTMEHVTVSRVALWMTNDSRAYDLWQCLIMRHLHEVNWSCLTKQGFVLVLRENGSSPQTIRYDCFAATWPICFKRRTENSP</sequence>
<dbReference type="EMBL" id="JAENGZ010001491">
    <property type="protein sequence ID" value="KAG6947760.1"/>
    <property type="molecule type" value="Genomic_DNA"/>
</dbReference>
<proteinExistence type="predicted"/>
<dbReference type="AlphaFoldDB" id="A0A8T1TV29"/>
<evidence type="ECO:0000313" key="2">
    <source>
        <dbReference type="Proteomes" id="UP000688947"/>
    </source>
</evidence>
<evidence type="ECO:0000313" key="1">
    <source>
        <dbReference type="EMBL" id="KAG6947760.1"/>
    </source>
</evidence>
<protein>
    <submittedName>
        <fullName evidence="1">Uncharacterized protein</fullName>
    </submittedName>
</protein>